<keyword evidence="10" id="KW-0472">Membrane</keyword>
<dbReference type="CDD" id="cd00082">
    <property type="entry name" value="HisKA"/>
    <property type="match status" value="1"/>
</dbReference>
<keyword evidence="7" id="KW-0067">ATP-binding</keyword>
<evidence type="ECO:0000256" key="3">
    <source>
        <dbReference type="ARBA" id="ARBA00022553"/>
    </source>
</evidence>
<evidence type="ECO:0000259" key="11">
    <source>
        <dbReference type="PROSITE" id="PS50109"/>
    </source>
</evidence>
<dbReference type="InterPro" id="IPR005467">
    <property type="entry name" value="His_kinase_dom"/>
</dbReference>
<keyword evidence="10" id="KW-1133">Transmembrane helix</keyword>
<keyword evidence="9" id="KW-0175">Coiled coil</keyword>
<evidence type="ECO:0000256" key="5">
    <source>
        <dbReference type="ARBA" id="ARBA00022741"/>
    </source>
</evidence>
<evidence type="ECO:0000313" key="13">
    <source>
        <dbReference type="Proteomes" id="UP001597301"/>
    </source>
</evidence>
<dbReference type="InterPro" id="IPR003661">
    <property type="entry name" value="HisK_dim/P_dom"/>
</dbReference>
<dbReference type="Proteomes" id="UP001597301">
    <property type="component" value="Unassembled WGS sequence"/>
</dbReference>
<keyword evidence="10" id="KW-0812">Transmembrane</keyword>
<dbReference type="PROSITE" id="PS50109">
    <property type="entry name" value="HIS_KIN"/>
    <property type="match status" value="1"/>
</dbReference>
<keyword evidence="13" id="KW-1185">Reference proteome</keyword>
<dbReference type="RefSeq" id="WP_380775741.1">
    <property type="nucleotide sequence ID" value="NZ_JBHUEO010000092.1"/>
</dbReference>
<comment type="caution">
    <text evidence="12">The sequence shown here is derived from an EMBL/GenBank/DDBJ whole genome shotgun (WGS) entry which is preliminary data.</text>
</comment>
<keyword evidence="4" id="KW-0808">Transferase</keyword>
<evidence type="ECO:0000256" key="10">
    <source>
        <dbReference type="SAM" id="Phobius"/>
    </source>
</evidence>
<comment type="catalytic activity">
    <reaction evidence="1">
        <text>ATP + protein L-histidine = ADP + protein N-phospho-L-histidine.</text>
        <dbReference type="EC" id="2.7.13.3"/>
    </reaction>
</comment>
<dbReference type="GO" id="GO:0016301">
    <property type="term" value="F:kinase activity"/>
    <property type="evidence" value="ECO:0007669"/>
    <property type="project" value="UniProtKB-KW"/>
</dbReference>
<feature type="coiled-coil region" evidence="9">
    <location>
        <begin position="105"/>
        <end position="135"/>
    </location>
</feature>
<keyword evidence="3" id="KW-0597">Phosphoprotein</keyword>
<protein>
    <recommendedName>
        <fullName evidence="2">histidine kinase</fullName>
        <ecNumber evidence="2">2.7.13.3</ecNumber>
    </recommendedName>
</protein>
<evidence type="ECO:0000256" key="2">
    <source>
        <dbReference type="ARBA" id="ARBA00012438"/>
    </source>
</evidence>
<dbReference type="Gene3D" id="3.30.565.10">
    <property type="entry name" value="Histidine kinase-like ATPase, C-terminal domain"/>
    <property type="match status" value="1"/>
</dbReference>
<evidence type="ECO:0000256" key="1">
    <source>
        <dbReference type="ARBA" id="ARBA00000085"/>
    </source>
</evidence>
<gene>
    <name evidence="12" type="ORF">ACFSCZ_17455</name>
</gene>
<dbReference type="PRINTS" id="PR00344">
    <property type="entry name" value="BCTRLSENSOR"/>
</dbReference>
<dbReference type="SMART" id="SM00387">
    <property type="entry name" value="HATPase_c"/>
    <property type="match status" value="1"/>
</dbReference>
<dbReference type="InterPro" id="IPR004358">
    <property type="entry name" value="Sig_transdc_His_kin-like_C"/>
</dbReference>
<evidence type="ECO:0000256" key="6">
    <source>
        <dbReference type="ARBA" id="ARBA00022777"/>
    </source>
</evidence>
<accession>A0ABW4KKD8</accession>
<dbReference type="EC" id="2.7.13.3" evidence="2"/>
<dbReference type="InterPro" id="IPR036890">
    <property type="entry name" value="HATPase_C_sf"/>
</dbReference>
<name>A0ABW4KKD8_9BACI</name>
<reference evidence="13" key="1">
    <citation type="journal article" date="2019" name="Int. J. Syst. Evol. Microbiol.">
        <title>The Global Catalogue of Microorganisms (GCM) 10K type strain sequencing project: providing services to taxonomists for standard genome sequencing and annotation.</title>
        <authorList>
            <consortium name="The Broad Institute Genomics Platform"/>
            <consortium name="The Broad Institute Genome Sequencing Center for Infectious Disease"/>
            <person name="Wu L."/>
            <person name="Ma J."/>
        </authorList>
    </citation>
    <scope>NUCLEOTIDE SEQUENCE [LARGE SCALE GENOMIC DNA]</scope>
    <source>
        <strain evidence="13">CGMCC 1.12295</strain>
    </source>
</reference>
<keyword evidence="5" id="KW-0547">Nucleotide-binding</keyword>
<evidence type="ECO:0000256" key="4">
    <source>
        <dbReference type="ARBA" id="ARBA00022679"/>
    </source>
</evidence>
<sequence>MKVMLRIVVYLILTFVLMFVFTSFVLAVVSILLPELMEKGATPLVILGSIYFISLIIYGWYIGKPIYYMIQWIHHLANGNYYPPVQHNNIYSKKTHKLKGPYRVYKELIDHLETLTQTLENNHREREKLDRMKKEWIAGISHDLKTPLTYITGYSTMLLSNRFQWSEEKQEQFLLEIHGKAEHMNELIQDLNLSFRLEGAHFPLETENKDVVELVRRTVADVASAPWANGYHLSFETVETQLDMQIDPKLFQRALRNLLVNSVTHNPKGTRIRVTLQKLTDLKITIEDNGKGMDKETIDHLFRKYYRGTSTDAILEGTGLGMAVAQQLISVHNGDIRVKSRINEGTTMQVLLPL</sequence>
<dbReference type="InterPro" id="IPR036097">
    <property type="entry name" value="HisK_dim/P_sf"/>
</dbReference>
<keyword evidence="8" id="KW-0902">Two-component regulatory system</keyword>
<feature type="domain" description="Histidine kinase" evidence="11">
    <location>
        <begin position="139"/>
        <end position="354"/>
    </location>
</feature>
<dbReference type="SUPFAM" id="SSF55874">
    <property type="entry name" value="ATPase domain of HSP90 chaperone/DNA topoisomerase II/histidine kinase"/>
    <property type="match status" value="1"/>
</dbReference>
<dbReference type="PANTHER" id="PTHR43711:SF1">
    <property type="entry name" value="HISTIDINE KINASE 1"/>
    <property type="match status" value="1"/>
</dbReference>
<dbReference type="SUPFAM" id="SSF47384">
    <property type="entry name" value="Homodimeric domain of signal transducing histidine kinase"/>
    <property type="match status" value="1"/>
</dbReference>
<dbReference type="Pfam" id="PF02518">
    <property type="entry name" value="HATPase_c"/>
    <property type="match status" value="1"/>
</dbReference>
<proteinExistence type="predicted"/>
<dbReference type="PANTHER" id="PTHR43711">
    <property type="entry name" value="TWO-COMPONENT HISTIDINE KINASE"/>
    <property type="match status" value="1"/>
</dbReference>
<feature type="transmembrane region" description="Helical" evidence="10">
    <location>
        <begin position="44"/>
        <end position="63"/>
    </location>
</feature>
<evidence type="ECO:0000256" key="7">
    <source>
        <dbReference type="ARBA" id="ARBA00022840"/>
    </source>
</evidence>
<dbReference type="InterPro" id="IPR050736">
    <property type="entry name" value="Sensor_HK_Regulatory"/>
</dbReference>
<dbReference type="Pfam" id="PF00512">
    <property type="entry name" value="HisKA"/>
    <property type="match status" value="1"/>
</dbReference>
<dbReference type="InterPro" id="IPR003594">
    <property type="entry name" value="HATPase_dom"/>
</dbReference>
<dbReference type="EMBL" id="JBHUEO010000092">
    <property type="protein sequence ID" value="MFD1708470.1"/>
    <property type="molecule type" value="Genomic_DNA"/>
</dbReference>
<evidence type="ECO:0000256" key="8">
    <source>
        <dbReference type="ARBA" id="ARBA00023012"/>
    </source>
</evidence>
<dbReference type="SMART" id="SM00388">
    <property type="entry name" value="HisKA"/>
    <property type="match status" value="1"/>
</dbReference>
<keyword evidence="6 12" id="KW-0418">Kinase</keyword>
<organism evidence="12 13">
    <name type="scientific">Siminovitchia sediminis</name>
    <dbReference type="NCBI Taxonomy" id="1274353"/>
    <lineage>
        <taxon>Bacteria</taxon>
        <taxon>Bacillati</taxon>
        <taxon>Bacillota</taxon>
        <taxon>Bacilli</taxon>
        <taxon>Bacillales</taxon>
        <taxon>Bacillaceae</taxon>
        <taxon>Siminovitchia</taxon>
    </lineage>
</organism>
<dbReference type="Gene3D" id="1.10.287.130">
    <property type="match status" value="1"/>
</dbReference>
<evidence type="ECO:0000256" key="9">
    <source>
        <dbReference type="SAM" id="Coils"/>
    </source>
</evidence>
<feature type="transmembrane region" description="Helical" evidence="10">
    <location>
        <begin position="7"/>
        <end position="32"/>
    </location>
</feature>
<evidence type="ECO:0000313" key="12">
    <source>
        <dbReference type="EMBL" id="MFD1708470.1"/>
    </source>
</evidence>